<proteinExistence type="predicted"/>
<dbReference type="EMBL" id="MU003553">
    <property type="protein sequence ID" value="KAF2463192.1"/>
    <property type="molecule type" value="Genomic_DNA"/>
</dbReference>
<evidence type="ECO:0000313" key="1">
    <source>
        <dbReference type="EMBL" id="KAF2463192.1"/>
    </source>
</evidence>
<protein>
    <submittedName>
        <fullName evidence="1">Uncharacterized protein</fullName>
    </submittedName>
</protein>
<sequence length="161" mass="17326">MTSFLGDFNSSILALPAYHILSFLPHAYAEYVATQGNLLKWDNRNPRSTTLKANLKERLDADTFATFERAEACHANGMENLPLFATAVILGNVAGLKKEGLGGMNGFAGLYLALRLAYTSVYLTHTTQGPTLLRSGLWIASVGLCFRVIFKAAKALGGAGL</sequence>
<reference evidence="1" key="1">
    <citation type="journal article" date="2020" name="Stud. Mycol.">
        <title>101 Dothideomycetes genomes: a test case for predicting lifestyles and emergence of pathogens.</title>
        <authorList>
            <person name="Haridas S."/>
            <person name="Albert R."/>
            <person name="Binder M."/>
            <person name="Bloem J."/>
            <person name="Labutti K."/>
            <person name="Salamov A."/>
            <person name="Andreopoulos B."/>
            <person name="Baker S."/>
            <person name="Barry K."/>
            <person name="Bills G."/>
            <person name="Bluhm B."/>
            <person name="Cannon C."/>
            <person name="Castanera R."/>
            <person name="Culley D."/>
            <person name="Daum C."/>
            <person name="Ezra D."/>
            <person name="Gonzalez J."/>
            <person name="Henrissat B."/>
            <person name="Kuo A."/>
            <person name="Liang C."/>
            <person name="Lipzen A."/>
            <person name="Lutzoni F."/>
            <person name="Magnuson J."/>
            <person name="Mondo S."/>
            <person name="Nolan M."/>
            <person name="Ohm R."/>
            <person name="Pangilinan J."/>
            <person name="Park H.-J."/>
            <person name="Ramirez L."/>
            <person name="Alfaro M."/>
            <person name="Sun H."/>
            <person name="Tritt A."/>
            <person name="Yoshinaga Y."/>
            <person name="Zwiers L.-H."/>
            <person name="Turgeon B."/>
            <person name="Goodwin S."/>
            <person name="Spatafora J."/>
            <person name="Crous P."/>
            <person name="Grigoriev I."/>
        </authorList>
    </citation>
    <scope>NUCLEOTIDE SEQUENCE</scope>
    <source>
        <strain evidence="1">ATCC 200398</strain>
    </source>
</reference>
<name>A0ACB6QAN6_9PLEO</name>
<dbReference type="Proteomes" id="UP000799755">
    <property type="component" value="Unassembled WGS sequence"/>
</dbReference>
<evidence type="ECO:0000313" key="2">
    <source>
        <dbReference type="Proteomes" id="UP000799755"/>
    </source>
</evidence>
<comment type="caution">
    <text evidence="1">The sequence shown here is derived from an EMBL/GenBank/DDBJ whole genome shotgun (WGS) entry which is preliminary data.</text>
</comment>
<organism evidence="1 2">
    <name type="scientific">Lindgomyces ingoldianus</name>
    <dbReference type="NCBI Taxonomy" id="673940"/>
    <lineage>
        <taxon>Eukaryota</taxon>
        <taxon>Fungi</taxon>
        <taxon>Dikarya</taxon>
        <taxon>Ascomycota</taxon>
        <taxon>Pezizomycotina</taxon>
        <taxon>Dothideomycetes</taxon>
        <taxon>Pleosporomycetidae</taxon>
        <taxon>Pleosporales</taxon>
        <taxon>Lindgomycetaceae</taxon>
        <taxon>Lindgomyces</taxon>
    </lineage>
</organism>
<gene>
    <name evidence="1" type="ORF">BDR25DRAFT_307939</name>
</gene>
<accession>A0ACB6QAN6</accession>
<keyword evidence="2" id="KW-1185">Reference proteome</keyword>